<keyword evidence="1" id="KW-0645">Protease</keyword>
<keyword evidence="7" id="KW-0647">Proteasome</keyword>
<reference evidence="7 8" key="1">
    <citation type="submission" date="2018-03" db="EMBL/GenBank/DDBJ databases">
        <title>Genomic Encyclopedia of Archaeal and Bacterial Type Strains, Phase II (KMG-II): from individual species to whole genera.</title>
        <authorList>
            <person name="Goeker M."/>
        </authorList>
    </citation>
    <scope>NUCLEOTIDE SEQUENCE [LARGE SCALE GENOMIC DNA]</scope>
    <source>
        <strain evidence="7 8">DSM 28057</strain>
    </source>
</reference>
<organism evidence="7 8">
    <name type="scientific">Cecembia rubra</name>
    <dbReference type="NCBI Taxonomy" id="1485585"/>
    <lineage>
        <taxon>Bacteria</taxon>
        <taxon>Pseudomonadati</taxon>
        <taxon>Bacteroidota</taxon>
        <taxon>Cytophagia</taxon>
        <taxon>Cytophagales</taxon>
        <taxon>Cyclobacteriaceae</taxon>
        <taxon>Cecembia</taxon>
    </lineage>
</organism>
<dbReference type="RefSeq" id="WP_106566506.1">
    <property type="nucleotide sequence ID" value="NZ_PYGF01000002.1"/>
</dbReference>
<gene>
    <name evidence="7" type="ORF">CLV48_102410</name>
</gene>
<dbReference type="PANTHER" id="PTHR34858:SF1">
    <property type="entry name" value="CYSO-CYSTEINE PEPTIDASE"/>
    <property type="match status" value="1"/>
</dbReference>
<evidence type="ECO:0000256" key="3">
    <source>
        <dbReference type="ARBA" id="ARBA00022801"/>
    </source>
</evidence>
<dbReference type="SMART" id="SM00232">
    <property type="entry name" value="JAB_MPN"/>
    <property type="match status" value="1"/>
</dbReference>
<name>A0A2P8EAU4_9BACT</name>
<evidence type="ECO:0000256" key="1">
    <source>
        <dbReference type="ARBA" id="ARBA00022670"/>
    </source>
</evidence>
<protein>
    <submittedName>
        <fullName evidence="7">Proteasome lid subunit RPN8/RPN11</fullName>
    </submittedName>
</protein>
<sequence length="140" mass="16459">MKIIFSKTLLDEILGQVEFVNEESCGFLFGTIQIQSKRISDFIKAENINRENKKIRFEIAPKDYFKAEDLALEKGWRLLGVYHTHLDSPPFPSKTDLKFAFEEFSYIIISLNNQKFSSLKSWTLNRKREFIEEEIEITAN</sequence>
<dbReference type="Pfam" id="PF14464">
    <property type="entry name" value="Prok-JAB"/>
    <property type="match status" value="1"/>
</dbReference>
<accession>A0A2P8EAU4</accession>
<dbReference type="AlphaFoldDB" id="A0A2P8EAU4"/>
<dbReference type="PANTHER" id="PTHR34858">
    <property type="entry name" value="CYSO-CYSTEINE PEPTIDASE"/>
    <property type="match status" value="1"/>
</dbReference>
<feature type="domain" description="JAB1/MPN/MOV34 metalloenzyme" evidence="6">
    <location>
        <begin position="2"/>
        <end position="135"/>
    </location>
</feature>
<comment type="caution">
    <text evidence="7">The sequence shown here is derived from an EMBL/GenBank/DDBJ whole genome shotgun (WGS) entry which is preliminary data.</text>
</comment>
<dbReference type="SUPFAM" id="SSF102712">
    <property type="entry name" value="JAB1/MPN domain"/>
    <property type="match status" value="1"/>
</dbReference>
<dbReference type="GO" id="GO:0008270">
    <property type="term" value="F:zinc ion binding"/>
    <property type="evidence" value="ECO:0007669"/>
    <property type="project" value="TreeGrafter"/>
</dbReference>
<evidence type="ECO:0000256" key="2">
    <source>
        <dbReference type="ARBA" id="ARBA00022723"/>
    </source>
</evidence>
<evidence type="ECO:0000259" key="6">
    <source>
        <dbReference type="SMART" id="SM00232"/>
    </source>
</evidence>
<dbReference type="OrthoDB" id="9802958at2"/>
<evidence type="ECO:0000256" key="4">
    <source>
        <dbReference type="ARBA" id="ARBA00022833"/>
    </source>
</evidence>
<dbReference type="GO" id="GO:0000502">
    <property type="term" value="C:proteasome complex"/>
    <property type="evidence" value="ECO:0007669"/>
    <property type="project" value="UniProtKB-KW"/>
</dbReference>
<dbReference type="GO" id="GO:0008235">
    <property type="term" value="F:metalloexopeptidase activity"/>
    <property type="evidence" value="ECO:0007669"/>
    <property type="project" value="TreeGrafter"/>
</dbReference>
<keyword evidence="2" id="KW-0479">Metal-binding</keyword>
<dbReference type="Gene3D" id="3.40.140.10">
    <property type="entry name" value="Cytidine Deaminase, domain 2"/>
    <property type="match status" value="1"/>
</dbReference>
<dbReference type="CDD" id="cd08070">
    <property type="entry name" value="MPN_like"/>
    <property type="match status" value="1"/>
</dbReference>
<dbReference type="InterPro" id="IPR028090">
    <property type="entry name" value="JAB_dom_prok"/>
</dbReference>
<dbReference type="FunFam" id="3.40.140.10:FF:000085">
    <property type="entry name" value="Mov34/MPN/PAD-1 family protein"/>
    <property type="match status" value="1"/>
</dbReference>
<keyword evidence="8" id="KW-1185">Reference proteome</keyword>
<proteinExistence type="predicted"/>
<keyword evidence="4" id="KW-0862">Zinc</keyword>
<dbReference type="GO" id="GO:0006508">
    <property type="term" value="P:proteolysis"/>
    <property type="evidence" value="ECO:0007669"/>
    <property type="project" value="UniProtKB-KW"/>
</dbReference>
<evidence type="ECO:0000313" key="7">
    <source>
        <dbReference type="EMBL" id="PSL06592.1"/>
    </source>
</evidence>
<dbReference type="InterPro" id="IPR000555">
    <property type="entry name" value="JAMM/MPN+_dom"/>
</dbReference>
<dbReference type="InterPro" id="IPR051929">
    <property type="entry name" value="VirAsm_ModProt"/>
</dbReference>
<dbReference type="EMBL" id="PYGF01000002">
    <property type="protein sequence ID" value="PSL06592.1"/>
    <property type="molecule type" value="Genomic_DNA"/>
</dbReference>
<dbReference type="Proteomes" id="UP000240708">
    <property type="component" value="Unassembled WGS sequence"/>
</dbReference>
<keyword evidence="5" id="KW-0482">Metalloprotease</keyword>
<evidence type="ECO:0000313" key="8">
    <source>
        <dbReference type="Proteomes" id="UP000240708"/>
    </source>
</evidence>
<keyword evidence="3" id="KW-0378">Hydrolase</keyword>
<evidence type="ECO:0000256" key="5">
    <source>
        <dbReference type="ARBA" id="ARBA00023049"/>
    </source>
</evidence>